<dbReference type="OrthoDB" id="9805337at2"/>
<dbReference type="InterPro" id="IPR006076">
    <property type="entry name" value="FAD-dep_OxRdtase"/>
</dbReference>
<keyword evidence="8" id="KW-1185">Reference proteome</keyword>
<dbReference type="EMBL" id="NIBQ01000002">
    <property type="protein sequence ID" value="OUZ32938.1"/>
    <property type="molecule type" value="Genomic_DNA"/>
</dbReference>
<dbReference type="GO" id="GO:0005737">
    <property type="term" value="C:cytoplasm"/>
    <property type="evidence" value="ECO:0007669"/>
    <property type="project" value="TreeGrafter"/>
</dbReference>
<evidence type="ECO:0000256" key="2">
    <source>
        <dbReference type="ARBA" id="ARBA00009410"/>
    </source>
</evidence>
<evidence type="ECO:0000256" key="1">
    <source>
        <dbReference type="ARBA" id="ARBA00001974"/>
    </source>
</evidence>
<keyword evidence="4" id="KW-0560">Oxidoreductase</keyword>
<evidence type="ECO:0000259" key="5">
    <source>
        <dbReference type="Pfam" id="PF01266"/>
    </source>
</evidence>
<dbReference type="PANTHER" id="PTHR13847:SF286">
    <property type="entry name" value="D-AMINO ACID DEHYDROGENASE"/>
    <property type="match status" value="1"/>
</dbReference>
<comment type="similarity">
    <text evidence="2">Belongs to the DadA oxidoreductase family.</text>
</comment>
<dbReference type="Gene3D" id="3.50.50.60">
    <property type="entry name" value="FAD/NAD(P)-binding domain"/>
    <property type="match status" value="1"/>
</dbReference>
<feature type="domain" description="FAD dependent oxidoreductase" evidence="5">
    <location>
        <begin position="4"/>
        <end position="345"/>
    </location>
</feature>
<dbReference type="SUPFAM" id="SSF54373">
    <property type="entry name" value="FAD-linked reductases, C-terminal domain"/>
    <property type="match status" value="1"/>
</dbReference>
<dbReference type="SUPFAM" id="SSF51905">
    <property type="entry name" value="FAD/NAD(P)-binding domain"/>
    <property type="match status" value="1"/>
</dbReference>
<dbReference type="InterPro" id="IPR036188">
    <property type="entry name" value="FAD/NAD-bd_sf"/>
</dbReference>
<dbReference type="PANTHER" id="PTHR13847">
    <property type="entry name" value="SARCOSINE DEHYDROGENASE-RELATED"/>
    <property type="match status" value="1"/>
</dbReference>
<reference evidence="7" key="3">
    <citation type="submission" date="2024-03" db="EMBL/GenBank/DDBJ databases">
        <title>The Genome Sequence of Enterococcus sp. DIV0238c.</title>
        <authorList>
            <consortium name="The Broad Institute Genomics Platform"/>
            <consortium name="The Broad Institute Microbial Omics Core"/>
            <consortium name="The Broad Institute Genomic Center for Infectious Diseases"/>
            <person name="Earl A."/>
            <person name="Manson A."/>
            <person name="Gilmore M."/>
            <person name="Schwartman J."/>
            <person name="Shea T."/>
            <person name="Abouelleil A."/>
            <person name="Cao P."/>
            <person name="Chapman S."/>
            <person name="Cusick C."/>
            <person name="Young S."/>
            <person name="Neafsey D."/>
            <person name="Nusbaum C."/>
            <person name="Birren B."/>
        </authorList>
    </citation>
    <scope>NUCLEOTIDE SEQUENCE</scope>
    <source>
        <strain evidence="7">9D6_DIV0238</strain>
    </source>
</reference>
<evidence type="ECO:0000313" key="8">
    <source>
        <dbReference type="Proteomes" id="UP000196151"/>
    </source>
</evidence>
<accession>A0A200J6Z8</accession>
<proteinExistence type="inferred from homology"/>
<dbReference type="Pfam" id="PF01266">
    <property type="entry name" value="DAO"/>
    <property type="match status" value="1"/>
</dbReference>
<gene>
    <name evidence="7" type="ORF">A5889_001431</name>
    <name evidence="6" type="ORF">A5889_001647</name>
</gene>
<dbReference type="GO" id="GO:0016491">
    <property type="term" value="F:oxidoreductase activity"/>
    <property type="evidence" value="ECO:0007669"/>
    <property type="project" value="UniProtKB-KW"/>
</dbReference>
<dbReference type="EMBL" id="CP147246">
    <property type="protein sequence ID" value="WYJ93929.1"/>
    <property type="molecule type" value="Genomic_DNA"/>
</dbReference>
<organism evidence="6">
    <name type="scientific">Candidatus Enterococcus dunnyi</name>
    <dbReference type="NCBI Taxonomy" id="1834192"/>
    <lineage>
        <taxon>Bacteria</taxon>
        <taxon>Bacillati</taxon>
        <taxon>Bacillota</taxon>
        <taxon>Bacilli</taxon>
        <taxon>Lactobacillales</taxon>
        <taxon>Enterococcaceae</taxon>
        <taxon>Enterococcus</taxon>
    </lineage>
</organism>
<protein>
    <recommendedName>
        <fullName evidence="5">FAD dependent oxidoreductase domain-containing protein</fullName>
    </recommendedName>
</protein>
<reference evidence="7" key="2">
    <citation type="submission" date="2017-05" db="EMBL/GenBank/DDBJ databases">
        <authorList>
            <consortium name="The Broad Institute Genomics Platform"/>
            <consortium name="The Broad Institute Genomic Center for Infectious Diseases"/>
            <person name="Earl A."/>
            <person name="Manson A."/>
            <person name="Schwartman J."/>
            <person name="Gilmore M."/>
            <person name="Abouelleil A."/>
            <person name="Cao P."/>
            <person name="Chapman S."/>
            <person name="Cusick C."/>
            <person name="Shea T."/>
            <person name="Young S."/>
            <person name="Neafsey D."/>
            <person name="Nusbaum C."/>
            <person name="Birren B."/>
        </authorList>
    </citation>
    <scope>NUCLEOTIDE SEQUENCE</scope>
    <source>
        <strain evidence="7">9D6_DIV0238</strain>
    </source>
</reference>
<evidence type="ECO:0000313" key="7">
    <source>
        <dbReference type="EMBL" id="WYJ93929.1"/>
    </source>
</evidence>
<evidence type="ECO:0000313" key="6">
    <source>
        <dbReference type="EMBL" id="OUZ32938.1"/>
    </source>
</evidence>
<sequence>MKKLAIVGGGIIGLTLVNYLDLTKYDVTLFDDPTGQATRASAGIISPWLSKRRNKKWYHLAKNGAAFYPKLIQDFSLPLSVYQQSGTLILRKDGELEPLRILAEERKQEAPEIGEIQLLDAAEVTAKLPLLKALPALSISGGGKLDGANYLAIMRQHAARKNITLHTGSVKIDRKKDHWLIDKADQPEAFDAIAICAGPGLSALLAPLGYKADIRAQKGQLLSFETPYKDSGNWPVAMLDGESDLIPFENGKILIGATHENTAGFDLTPTKEAFIQLKQKSVPFLSSPTFFEEHASSYRVGTRAYTSDFAPFFNCLPDDPTAVVASGLGSSGLTTGPYIGFLLAQYFNNDAQDWLDYQKPISTYISKE</sequence>
<evidence type="ECO:0000256" key="4">
    <source>
        <dbReference type="ARBA" id="ARBA00023002"/>
    </source>
</evidence>
<keyword evidence="3" id="KW-0285">Flavoprotein</keyword>
<dbReference type="AlphaFoldDB" id="A0A200J6Z8"/>
<comment type="cofactor">
    <cofactor evidence="1">
        <name>FAD</name>
        <dbReference type="ChEBI" id="CHEBI:57692"/>
    </cofactor>
</comment>
<evidence type="ECO:0000256" key="3">
    <source>
        <dbReference type="ARBA" id="ARBA00022630"/>
    </source>
</evidence>
<dbReference type="RefSeq" id="WP_087640768.1">
    <property type="nucleotide sequence ID" value="NZ_CP147246.1"/>
</dbReference>
<dbReference type="Gene3D" id="3.30.9.10">
    <property type="entry name" value="D-Amino Acid Oxidase, subunit A, domain 2"/>
    <property type="match status" value="1"/>
</dbReference>
<name>A0A200J6Z8_9ENTE</name>
<reference evidence="6" key="1">
    <citation type="submission" date="2017-05" db="EMBL/GenBank/DDBJ databases">
        <title>The Genome Sequence of Enterococcus sp. 9D6_DIV0238.</title>
        <authorList>
            <consortium name="The Broad Institute Genomics Platform"/>
            <consortium name="The Broad Institute Genomic Center for Infectious Diseases"/>
            <person name="Earl A."/>
            <person name="Manson A."/>
            <person name="Schwartman J."/>
            <person name="Gilmore M."/>
            <person name="Abouelleil A."/>
            <person name="Cao P."/>
            <person name="Chapman S."/>
            <person name="Cusick C."/>
            <person name="Shea T."/>
            <person name="Young S."/>
            <person name="Neafsey D."/>
            <person name="Nusbaum C."/>
            <person name="Birren B."/>
        </authorList>
    </citation>
    <scope>NUCLEOTIDE SEQUENCE [LARGE SCALE GENOMIC DNA]</scope>
    <source>
        <strain evidence="6">9D6_DIV0238</strain>
    </source>
</reference>
<dbReference type="Proteomes" id="UP000196151">
    <property type="component" value="Chromosome"/>
</dbReference>